<dbReference type="SUPFAM" id="SSF101478">
    <property type="entry name" value="ADP-ribosylglycohydrolase"/>
    <property type="match status" value="1"/>
</dbReference>
<evidence type="ECO:0000256" key="1">
    <source>
        <dbReference type="SAM" id="MobiDB-lite"/>
    </source>
</evidence>
<gene>
    <name evidence="2" type="ORF">ABL78_6647</name>
</gene>
<dbReference type="AlphaFoldDB" id="A0A0N1PBW3"/>
<dbReference type="Gene3D" id="1.10.4080.10">
    <property type="entry name" value="ADP-ribosylation/Crystallin J1"/>
    <property type="match status" value="1"/>
</dbReference>
<sequence>MAPPLSHTPARVDNFYQNSFKQLSMVQQKQVGLLVGAAVADAAARPLNGYSQEEVEGYMQRMHEEMKATASSSVDADTTTPTGDAHELVVFARVPPRGTEMAPLTGGSTPSSSLGASHSLQHHSFSYFLFFEMLRAMSSARGDFPVQYVQEQLVRAASAVHPTHVFEQEHASLLHTLCCLLPTPAIYPYASDATLREYLDPFIEFLTESSANTAEASSGGERGQAQSTQVDSEGEKISLHEAATAERAAVRDYTLSALGVVMRNLQSNPNPMRNAAFMAERGAMAIFPSDVQPFIPAFSSGDALDALRKQRQHLWDVQKRLASRQAAPACTTPATQRWLPVRHTAKDAIVVCESLTIARAPVSFAKGVAQAIHLGGPTCQRAMLVGALLGAKLGIRHVPLEWLSATHDHKPVATMALEVAQWSWNPPHH</sequence>
<organism evidence="2 3">
    <name type="scientific">Leptomonas seymouri</name>
    <dbReference type="NCBI Taxonomy" id="5684"/>
    <lineage>
        <taxon>Eukaryota</taxon>
        <taxon>Discoba</taxon>
        <taxon>Euglenozoa</taxon>
        <taxon>Kinetoplastea</taxon>
        <taxon>Metakinetoplastina</taxon>
        <taxon>Trypanosomatida</taxon>
        <taxon>Trypanosomatidae</taxon>
        <taxon>Leishmaniinae</taxon>
        <taxon>Leptomonas</taxon>
    </lineage>
</organism>
<dbReference type="InterPro" id="IPR036705">
    <property type="entry name" value="Ribosyl_crysJ1_sf"/>
</dbReference>
<evidence type="ECO:0008006" key="4">
    <source>
        <dbReference type="Google" id="ProtNLM"/>
    </source>
</evidence>
<dbReference type="Pfam" id="PF03747">
    <property type="entry name" value="ADP_ribosyl_GH"/>
    <property type="match status" value="1"/>
</dbReference>
<dbReference type="InterPro" id="IPR005502">
    <property type="entry name" value="Ribosyl_crysJ1"/>
</dbReference>
<dbReference type="OrthoDB" id="410104at2759"/>
<keyword evidence="3" id="KW-1185">Reference proteome</keyword>
<dbReference type="EMBL" id="LJSK01000271">
    <property type="protein sequence ID" value="KPI84304.1"/>
    <property type="molecule type" value="Genomic_DNA"/>
</dbReference>
<reference evidence="2 3" key="1">
    <citation type="journal article" date="2015" name="PLoS Pathog.">
        <title>Leptomonas seymouri: Adaptations to the Dixenous Life Cycle Analyzed by Genome Sequencing, Transcriptome Profiling and Co-infection with Leishmania donovani.</title>
        <authorList>
            <person name="Kraeva N."/>
            <person name="Butenko A."/>
            <person name="Hlavacova J."/>
            <person name="Kostygov A."/>
            <person name="Myskova J."/>
            <person name="Grybchuk D."/>
            <person name="Lestinova T."/>
            <person name="Votypka J."/>
            <person name="Volf P."/>
            <person name="Opperdoes F."/>
            <person name="Flegontov P."/>
            <person name="Lukes J."/>
            <person name="Yurchenko V."/>
        </authorList>
    </citation>
    <scope>NUCLEOTIDE SEQUENCE [LARGE SCALE GENOMIC DNA]</scope>
    <source>
        <strain evidence="2 3">ATCC 30220</strain>
    </source>
</reference>
<feature type="region of interest" description="Disordered" evidence="1">
    <location>
        <begin position="213"/>
        <end position="236"/>
    </location>
</feature>
<dbReference type="PANTHER" id="PTHR16222:SF17">
    <property type="entry name" value="SELENOPROTEIN J"/>
    <property type="match status" value="1"/>
</dbReference>
<protein>
    <recommendedName>
        <fullName evidence="4">ADP-ribosylglycohydrolase</fullName>
    </recommendedName>
</protein>
<comment type="caution">
    <text evidence="2">The sequence shown here is derived from an EMBL/GenBank/DDBJ whole genome shotgun (WGS) entry which is preliminary data.</text>
</comment>
<dbReference type="PANTHER" id="PTHR16222">
    <property type="entry name" value="ADP-RIBOSYLGLYCOHYDROLASE"/>
    <property type="match status" value="1"/>
</dbReference>
<proteinExistence type="predicted"/>
<evidence type="ECO:0000313" key="3">
    <source>
        <dbReference type="Proteomes" id="UP000038009"/>
    </source>
</evidence>
<name>A0A0N1PBW3_LEPSE</name>
<accession>A0A0N1PBW3</accession>
<dbReference type="VEuPathDB" id="TriTrypDB:Lsey_0271_0090"/>
<dbReference type="InterPro" id="IPR050792">
    <property type="entry name" value="ADP-ribosylglycohydrolase"/>
</dbReference>
<dbReference type="Proteomes" id="UP000038009">
    <property type="component" value="Unassembled WGS sequence"/>
</dbReference>
<evidence type="ECO:0000313" key="2">
    <source>
        <dbReference type="EMBL" id="KPI84304.1"/>
    </source>
</evidence>
<dbReference type="OMA" id="QWSWNPP"/>